<dbReference type="Pfam" id="PF02219">
    <property type="entry name" value="MTHFR"/>
    <property type="match status" value="1"/>
</dbReference>
<dbReference type="PANTHER" id="PTHR45754">
    <property type="entry name" value="METHYLENETETRAHYDROFOLATE REDUCTASE"/>
    <property type="match status" value="1"/>
</dbReference>
<dbReference type="EMBL" id="VKKG01000002">
    <property type="protein sequence ID" value="TRY18872.1"/>
    <property type="molecule type" value="Genomic_DNA"/>
</dbReference>
<comment type="catalytic activity">
    <reaction evidence="7">
        <text>(6S)-5-methyl-5,6,7,8-tetrahydrofolate + NAD(+) = (6R)-5,10-methylene-5,6,7,8-tetrahydrofolate + NADH + H(+)</text>
        <dbReference type="Rhea" id="RHEA:19821"/>
        <dbReference type="ChEBI" id="CHEBI:15378"/>
        <dbReference type="ChEBI" id="CHEBI:15636"/>
        <dbReference type="ChEBI" id="CHEBI:18608"/>
        <dbReference type="ChEBI" id="CHEBI:57540"/>
        <dbReference type="ChEBI" id="CHEBI:57945"/>
        <dbReference type="EC" id="1.5.1.54"/>
    </reaction>
    <physiologicalReaction direction="right-to-left" evidence="7">
        <dbReference type="Rhea" id="RHEA:19823"/>
    </physiologicalReaction>
</comment>
<evidence type="ECO:0000256" key="3">
    <source>
        <dbReference type="ARBA" id="ARBA00006743"/>
    </source>
</evidence>
<dbReference type="AlphaFoldDB" id="A0A553K2D4"/>
<sequence length="299" mass="32797">MSTAPHDPRTVAQLLAAADSPLLSYEFFPPRRSEEEQKFWTTVEKLEQLEPDFMSVTYGASGSTRDRTIEATRLLAARGTLTVGHLTCVSQSREDTARTLGAFEDAGVHNILAIRGDMPGGPHVPWEQHPEGIATATEMVEFIKSRGEFCVGVAAFPNVHQPDNDPELDARIVVEKAAAGADYAITQLFFEGHRYVELVDRVRSRGCDIPIIPGIAPLTVITQVERFAQLADCELPADFVAQLNAAGDPAEVRRIGIQRAVDVCLEVLEAGAPGLQFFTQNRWMATTEVIARLPGYRAR</sequence>
<evidence type="ECO:0000313" key="10">
    <source>
        <dbReference type="Proteomes" id="UP000317638"/>
    </source>
</evidence>
<comment type="pathway">
    <text evidence="2 8">One-carbon metabolism; tetrahydrofolate interconversion.</text>
</comment>
<comment type="caution">
    <text evidence="9">The sequence shown here is derived from an EMBL/GenBank/DDBJ whole genome shotgun (WGS) entry which is preliminary data.</text>
</comment>
<keyword evidence="6 8" id="KW-0560">Oxidoreductase</keyword>
<evidence type="ECO:0000256" key="7">
    <source>
        <dbReference type="ARBA" id="ARBA00048628"/>
    </source>
</evidence>
<keyword evidence="10" id="KW-1185">Reference proteome</keyword>
<evidence type="ECO:0000256" key="6">
    <source>
        <dbReference type="ARBA" id="ARBA00023002"/>
    </source>
</evidence>
<evidence type="ECO:0000256" key="2">
    <source>
        <dbReference type="ARBA" id="ARBA00004777"/>
    </source>
</evidence>
<dbReference type="CDD" id="cd00537">
    <property type="entry name" value="MTHFR"/>
    <property type="match status" value="1"/>
</dbReference>
<evidence type="ECO:0000313" key="9">
    <source>
        <dbReference type="EMBL" id="TRY18872.1"/>
    </source>
</evidence>
<dbReference type="InterPro" id="IPR003171">
    <property type="entry name" value="Mehydrof_redctse-like"/>
</dbReference>
<dbReference type="Gene3D" id="3.20.20.220">
    <property type="match status" value="1"/>
</dbReference>
<dbReference type="GO" id="GO:0071949">
    <property type="term" value="F:FAD binding"/>
    <property type="evidence" value="ECO:0007669"/>
    <property type="project" value="TreeGrafter"/>
</dbReference>
<evidence type="ECO:0000256" key="4">
    <source>
        <dbReference type="ARBA" id="ARBA00022630"/>
    </source>
</evidence>
<evidence type="ECO:0000256" key="8">
    <source>
        <dbReference type="RuleBase" id="RU003862"/>
    </source>
</evidence>
<protein>
    <recommendedName>
        <fullName evidence="8">Methylenetetrahydrofolate reductase</fullName>
    </recommendedName>
</protein>
<organism evidence="9 10">
    <name type="scientific">Tessaracoccus rhinocerotis</name>
    <dbReference type="NCBI Taxonomy" id="1689449"/>
    <lineage>
        <taxon>Bacteria</taxon>
        <taxon>Bacillati</taxon>
        <taxon>Actinomycetota</taxon>
        <taxon>Actinomycetes</taxon>
        <taxon>Propionibacteriales</taxon>
        <taxon>Propionibacteriaceae</taxon>
        <taxon>Tessaracoccus</taxon>
    </lineage>
</organism>
<gene>
    <name evidence="9" type="ORF">FOJ82_07115</name>
</gene>
<dbReference type="InterPro" id="IPR029041">
    <property type="entry name" value="FAD-linked_oxidoreductase-like"/>
</dbReference>
<dbReference type="Proteomes" id="UP000317638">
    <property type="component" value="Unassembled WGS sequence"/>
</dbReference>
<name>A0A553K2D4_9ACTN</name>
<dbReference type="OrthoDB" id="9812555at2"/>
<proteinExistence type="inferred from homology"/>
<evidence type="ECO:0000256" key="5">
    <source>
        <dbReference type="ARBA" id="ARBA00022827"/>
    </source>
</evidence>
<evidence type="ECO:0000256" key="1">
    <source>
        <dbReference type="ARBA" id="ARBA00001974"/>
    </source>
</evidence>
<dbReference type="GO" id="GO:0106312">
    <property type="term" value="F:methylenetetrahydrofolate reductase (NADH) activity"/>
    <property type="evidence" value="ECO:0007669"/>
    <property type="project" value="UniProtKB-EC"/>
</dbReference>
<reference evidence="9 10" key="1">
    <citation type="submission" date="2019-07" db="EMBL/GenBank/DDBJ databases">
        <authorList>
            <person name="Zhou L.-Y."/>
        </authorList>
    </citation>
    <scope>NUCLEOTIDE SEQUENCE [LARGE SCALE GENOMIC DNA]</scope>
    <source>
        <strain evidence="9 10">YIM 101269</strain>
    </source>
</reference>
<dbReference type="GO" id="GO:0035999">
    <property type="term" value="P:tetrahydrofolate interconversion"/>
    <property type="evidence" value="ECO:0007669"/>
    <property type="project" value="UniProtKB-UniPathway"/>
</dbReference>
<dbReference type="RefSeq" id="WP_143937764.1">
    <property type="nucleotide sequence ID" value="NZ_VKKG01000002.1"/>
</dbReference>
<dbReference type="SUPFAM" id="SSF51730">
    <property type="entry name" value="FAD-linked oxidoreductase"/>
    <property type="match status" value="1"/>
</dbReference>
<accession>A0A553K2D4</accession>
<dbReference type="UniPathway" id="UPA00193"/>
<comment type="similarity">
    <text evidence="3 8">Belongs to the methylenetetrahydrofolate reductase family.</text>
</comment>
<dbReference type="GO" id="GO:0005829">
    <property type="term" value="C:cytosol"/>
    <property type="evidence" value="ECO:0007669"/>
    <property type="project" value="TreeGrafter"/>
</dbReference>
<dbReference type="PANTHER" id="PTHR45754:SF3">
    <property type="entry name" value="METHYLENETETRAHYDROFOLATE REDUCTASE (NADPH)"/>
    <property type="match status" value="1"/>
</dbReference>
<dbReference type="GO" id="GO:0009086">
    <property type="term" value="P:methionine biosynthetic process"/>
    <property type="evidence" value="ECO:0007669"/>
    <property type="project" value="TreeGrafter"/>
</dbReference>
<keyword evidence="5 8" id="KW-0274">FAD</keyword>
<keyword evidence="4 8" id="KW-0285">Flavoprotein</keyword>
<comment type="cofactor">
    <cofactor evidence="1 8">
        <name>FAD</name>
        <dbReference type="ChEBI" id="CHEBI:57692"/>
    </cofactor>
</comment>